<comment type="caution">
    <text evidence="1">The sequence shown here is derived from an EMBL/GenBank/DDBJ whole genome shotgun (WGS) entry which is preliminary data.</text>
</comment>
<accession>A0AA90H436</accession>
<gene>
    <name evidence="1" type="ORF">POF50_011460</name>
</gene>
<dbReference type="RefSeq" id="WP_271312510.1">
    <property type="nucleotide sequence ID" value="NZ_JABXJJ020000012.1"/>
</dbReference>
<name>A0AA90H436_9ACTN</name>
<proteinExistence type="predicted"/>
<dbReference type="Pfam" id="PF19674">
    <property type="entry name" value="DUF6177"/>
    <property type="match status" value="1"/>
</dbReference>
<dbReference type="EMBL" id="JABXJJ020000012">
    <property type="protein sequence ID" value="MDI5969947.1"/>
    <property type="molecule type" value="Genomic_DNA"/>
</dbReference>
<reference evidence="1" key="1">
    <citation type="submission" date="2023-05" db="EMBL/GenBank/DDBJ databases">
        <title>Streptantibioticus silvisoli sp. nov., acidotolerant actinomycetes 1 from pine litter.</title>
        <authorList>
            <person name="Swiecimska M."/>
            <person name="Golinska P."/>
            <person name="Sangal V."/>
            <person name="Wachnowicz B."/>
            <person name="Goodfellow M."/>
        </authorList>
    </citation>
    <scope>NUCLEOTIDE SEQUENCE</scope>
    <source>
        <strain evidence="1">SL13</strain>
    </source>
</reference>
<sequence>MTTDLIALTRRMPDPRTLAAALAATGPDLRLRSLGDGSVLQLCDEQGRPLLSVEAPIDVRVPGETARLLGADALSDGPVWWTEARAATGVPAAEALAATFVSHLAGALDGEVRPPDRRVPVSAALPETAVPPSAPEPVAAQPAVDVLTERAAVAIQDRPVIALTSWLADAYAGCAATHRALQIVTPPGSRLTMPLRTVLSGPPNRWVVRDEACGYYDGLTGAVLRWQDGHFRPPGDPESGGNPMAAAFTGPEAEGAGQVLLSFRTSRPADEEMLLGGALEEAFRILTGEPPAGWGTSEPAALPWSRDRLTRLARSRMPDGSWFTVVGGPDRAAIATLRVARTPDGVDEEAVLAVGHTAQDEIPRAGFHSLAAELTAHHGLVSLVAQCRAARADLTVPPHFEPVPVPLAFALGPSAVAEVGPDHARGAPIHPRTLSAPDGPGLYFDLVPSSGVPSAAVGYDTLQGLMRYLQGGGAG</sequence>
<evidence type="ECO:0000313" key="1">
    <source>
        <dbReference type="EMBL" id="MDI5969947.1"/>
    </source>
</evidence>
<dbReference type="InterPro" id="IPR046175">
    <property type="entry name" value="DUF6177"/>
</dbReference>
<protein>
    <submittedName>
        <fullName evidence="1">DUF6177 family protein</fullName>
    </submittedName>
</protein>
<organism evidence="1">
    <name type="scientific">Streptantibioticus silvisoli</name>
    <dbReference type="NCBI Taxonomy" id="2705255"/>
    <lineage>
        <taxon>Bacteria</taxon>
        <taxon>Bacillati</taxon>
        <taxon>Actinomycetota</taxon>
        <taxon>Actinomycetes</taxon>
        <taxon>Kitasatosporales</taxon>
        <taxon>Streptomycetaceae</taxon>
        <taxon>Streptantibioticus</taxon>
    </lineage>
</organism>
<dbReference type="AlphaFoldDB" id="A0AA90H436"/>